<proteinExistence type="predicted"/>
<keyword evidence="2" id="KW-1185">Reference proteome</keyword>
<dbReference type="RefSeq" id="WP_090333398.1">
    <property type="nucleotide sequence ID" value="NZ_FNXY01000002.1"/>
</dbReference>
<dbReference type="InterPro" id="IPR011989">
    <property type="entry name" value="ARM-like"/>
</dbReference>
<dbReference type="Gene3D" id="1.25.10.10">
    <property type="entry name" value="Leucine-rich Repeat Variant"/>
    <property type="match status" value="1"/>
</dbReference>
<evidence type="ECO:0000313" key="2">
    <source>
        <dbReference type="Proteomes" id="UP000199532"/>
    </source>
</evidence>
<evidence type="ECO:0000313" key="1">
    <source>
        <dbReference type="EMBL" id="SEI53865.1"/>
    </source>
</evidence>
<name>A0A1H6RQL1_9BACT</name>
<accession>A0A1H6RQL1</accession>
<dbReference type="SUPFAM" id="SSF48371">
    <property type="entry name" value="ARM repeat"/>
    <property type="match status" value="1"/>
</dbReference>
<dbReference type="InterPro" id="IPR016024">
    <property type="entry name" value="ARM-type_fold"/>
</dbReference>
<sequence>MNIREELLKQQIHFKKHAIAISEYAVSSEENFRELINCFLSDDIRVAQRAAWSVSWAAEKQPQIVQPYVGVLISQLKRTEVHNAVIRNSLRIFEDLDLDIPEEFHGELMDACFQFLQDRDTAIAIKALALTILFNLSKTYPDIKNELRVIIEENIDFETAAYKSRGKKILAKL</sequence>
<dbReference type="OrthoDB" id="667893at2"/>
<organism evidence="1 2">
    <name type="scientific">Dyadobacter koreensis</name>
    <dbReference type="NCBI Taxonomy" id="408657"/>
    <lineage>
        <taxon>Bacteria</taxon>
        <taxon>Pseudomonadati</taxon>
        <taxon>Bacteroidota</taxon>
        <taxon>Cytophagia</taxon>
        <taxon>Cytophagales</taxon>
        <taxon>Spirosomataceae</taxon>
        <taxon>Dyadobacter</taxon>
    </lineage>
</organism>
<gene>
    <name evidence="1" type="ORF">SAMN04487995_1232</name>
</gene>
<dbReference type="EMBL" id="FNXY01000002">
    <property type="protein sequence ID" value="SEI53865.1"/>
    <property type="molecule type" value="Genomic_DNA"/>
</dbReference>
<evidence type="ECO:0008006" key="3">
    <source>
        <dbReference type="Google" id="ProtNLM"/>
    </source>
</evidence>
<dbReference type="STRING" id="408657.SAMN04487995_1232"/>
<protein>
    <recommendedName>
        <fullName evidence="3">HEAT repeat-containing protein</fullName>
    </recommendedName>
</protein>
<dbReference type="AlphaFoldDB" id="A0A1H6RQL1"/>
<reference evidence="1 2" key="1">
    <citation type="submission" date="2016-10" db="EMBL/GenBank/DDBJ databases">
        <authorList>
            <person name="de Groot N.N."/>
        </authorList>
    </citation>
    <scope>NUCLEOTIDE SEQUENCE [LARGE SCALE GENOMIC DNA]</scope>
    <source>
        <strain evidence="1 2">DSM 19938</strain>
    </source>
</reference>
<dbReference type="Proteomes" id="UP000199532">
    <property type="component" value="Unassembled WGS sequence"/>
</dbReference>